<comment type="caution">
    <text evidence="4">The sequence shown here is derived from an EMBL/GenBank/DDBJ whole genome shotgun (WGS) entry which is preliminary data.</text>
</comment>
<name>A0A2T5P902_9PSED</name>
<proteinExistence type="predicted"/>
<dbReference type="Gene3D" id="2.40.10.220">
    <property type="entry name" value="predicted glycosyltransferase like domains"/>
    <property type="match status" value="1"/>
</dbReference>
<keyword evidence="1" id="KW-1133">Transmembrane helix</keyword>
<sequence>MTTATPSSANVVHESIDERQFVRTRIPARVTLTDSNGKALECEIKDLSLGGMGLDCDSPLAVGGLYDATLFLNLNAIDLTIDTRLKVVSQRESVVGAEFVDLDPKKRDILRYLMSAYMSGEIVDISGLVNVMQRESYIKSRKQKTDHVRSLRQRLQAAAGTLLFVCLGLLALVFIVYKTYMMLFHIPAAQAQVSADAYVISMPDNGYLKYSIAEGQTSVSRGEPIATVSSQLASRLNTPADIGALSNLSQQDLQMVLGRALIETVISSPCDCDLYFPGQRLDSFAYHQQPLVHLLPKDRPLYVTASVPFGKLNDIRELSSIRMNVFGIDESIGGSIIDAHADNETGLLQLKIQPDQPLPLSSYQKPVAVDLFLSTPGVRN</sequence>
<organism evidence="4 5">
    <name type="scientific">Pseudomonas mangrovi</name>
    <dbReference type="NCBI Taxonomy" id="2161748"/>
    <lineage>
        <taxon>Bacteria</taxon>
        <taxon>Pseudomonadati</taxon>
        <taxon>Pseudomonadota</taxon>
        <taxon>Gammaproteobacteria</taxon>
        <taxon>Pseudomonadales</taxon>
        <taxon>Pseudomonadaceae</taxon>
        <taxon>Pseudomonas</taxon>
    </lineage>
</organism>
<evidence type="ECO:0000259" key="2">
    <source>
        <dbReference type="Pfam" id="PF07238"/>
    </source>
</evidence>
<feature type="domain" description="PilZ" evidence="2">
    <location>
        <begin position="18"/>
        <end position="113"/>
    </location>
</feature>
<keyword evidence="5" id="KW-1185">Reference proteome</keyword>
<dbReference type="GO" id="GO:0035438">
    <property type="term" value="F:cyclic-di-GMP binding"/>
    <property type="evidence" value="ECO:0007669"/>
    <property type="project" value="InterPro"/>
</dbReference>
<dbReference type="RefSeq" id="WP_108107320.1">
    <property type="nucleotide sequence ID" value="NZ_QASN01000018.1"/>
</dbReference>
<feature type="transmembrane region" description="Helical" evidence="1">
    <location>
        <begin position="157"/>
        <end position="177"/>
    </location>
</feature>
<dbReference type="InterPro" id="IPR009875">
    <property type="entry name" value="PilZ_domain"/>
</dbReference>
<dbReference type="SUPFAM" id="SSF141371">
    <property type="entry name" value="PilZ domain-like"/>
    <property type="match status" value="1"/>
</dbReference>
<evidence type="ECO:0000259" key="3">
    <source>
        <dbReference type="Pfam" id="PF25965"/>
    </source>
</evidence>
<dbReference type="EMBL" id="QASN01000018">
    <property type="protein sequence ID" value="PTU74212.1"/>
    <property type="molecule type" value="Genomic_DNA"/>
</dbReference>
<protein>
    <submittedName>
        <fullName evidence="4">Pilus assembly protein PilZ</fullName>
    </submittedName>
</protein>
<evidence type="ECO:0000313" key="4">
    <source>
        <dbReference type="EMBL" id="PTU74212.1"/>
    </source>
</evidence>
<dbReference type="AlphaFoldDB" id="A0A2T5P902"/>
<reference evidence="4 5" key="1">
    <citation type="submission" date="2018-04" db="EMBL/GenBank/DDBJ databases">
        <title>Pseudomonas sp. nov., isolated from mangrove soil.</title>
        <authorList>
            <person name="Chen C."/>
        </authorList>
    </citation>
    <scope>NUCLEOTIDE SEQUENCE [LARGE SCALE GENOMIC DNA]</scope>
    <source>
        <strain evidence="4 5">TC-11</strain>
    </source>
</reference>
<dbReference type="Pfam" id="PF25965">
    <property type="entry name" value="Beta-barrel_ALG44"/>
    <property type="match status" value="1"/>
</dbReference>
<evidence type="ECO:0000256" key="1">
    <source>
        <dbReference type="SAM" id="Phobius"/>
    </source>
</evidence>
<feature type="domain" description="ALG44 beta-barrel" evidence="3">
    <location>
        <begin position="302"/>
        <end position="370"/>
    </location>
</feature>
<accession>A0A2T5P902</accession>
<dbReference type="InterPro" id="IPR058834">
    <property type="entry name" value="Beta-barrel_ALG44"/>
</dbReference>
<gene>
    <name evidence="4" type="ORF">DBO85_10975</name>
</gene>
<dbReference type="Proteomes" id="UP000244064">
    <property type="component" value="Unassembled WGS sequence"/>
</dbReference>
<keyword evidence="1" id="KW-0812">Transmembrane</keyword>
<dbReference type="OrthoDB" id="6992861at2"/>
<dbReference type="Pfam" id="PF07238">
    <property type="entry name" value="PilZ"/>
    <property type="match status" value="1"/>
</dbReference>
<evidence type="ECO:0000313" key="5">
    <source>
        <dbReference type="Proteomes" id="UP000244064"/>
    </source>
</evidence>
<keyword evidence="1" id="KW-0472">Membrane</keyword>